<evidence type="ECO:0000313" key="3">
    <source>
        <dbReference type="Proteomes" id="UP000499080"/>
    </source>
</evidence>
<dbReference type="Proteomes" id="UP000499080">
    <property type="component" value="Unassembled WGS sequence"/>
</dbReference>
<accession>A0A4Y2RL20</accession>
<protein>
    <submittedName>
        <fullName evidence="2">Uncharacterized protein</fullName>
    </submittedName>
</protein>
<proteinExistence type="predicted"/>
<gene>
    <name evidence="2" type="ORF">AVEN_27778_1</name>
</gene>
<sequence length="107" mass="11852">MWTPQEKVQCVAWLKATKSDAQAQRNLGTGMEGNHRPTNYSGLVYVIYGNRYTNWLNGISVLPVSMFLTCKYGVERSISPHSQPVSGFSRRVKGGKGTKAGQMGIRD</sequence>
<feature type="region of interest" description="Disordered" evidence="1">
    <location>
        <begin position="78"/>
        <end position="107"/>
    </location>
</feature>
<dbReference type="AlphaFoldDB" id="A0A4Y2RL20"/>
<organism evidence="2 3">
    <name type="scientific">Araneus ventricosus</name>
    <name type="common">Orbweaver spider</name>
    <name type="synonym">Epeira ventricosa</name>
    <dbReference type="NCBI Taxonomy" id="182803"/>
    <lineage>
        <taxon>Eukaryota</taxon>
        <taxon>Metazoa</taxon>
        <taxon>Ecdysozoa</taxon>
        <taxon>Arthropoda</taxon>
        <taxon>Chelicerata</taxon>
        <taxon>Arachnida</taxon>
        <taxon>Araneae</taxon>
        <taxon>Araneomorphae</taxon>
        <taxon>Entelegynae</taxon>
        <taxon>Araneoidea</taxon>
        <taxon>Araneidae</taxon>
        <taxon>Araneus</taxon>
    </lineage>
</organism>
<comment type="caution">
    <text evidence="2">The sequence shown here is derived from an EMBL/GenBank/DDBJ whole genome shotgun (WGS) entry which is preliminary data.</text>
</comment>
<evidence type="ECO:0000313" key="2">
    <source>
        <dbReference type="EMBL" id="GBN76358.1"/>
    </source>
</evidence>
<reference evidence="2 3" key="1">
    <citation type="journal article" date="2019" name="Sci. Rep.">
        <title>Orb-weaving spider Araneus ventricosus genome elucidates the spidroin gene catalogue.</title>
        <authorList>
            <person name="Kono N."/>
            <person name="Nakamura H."/>
            <person name="Ohtoshi R."/>
            <person name="Moran D.A.P."/>
            <person name="Shinohara A."/>
            <person name="Yoshida Y."/>
            <person name="Fujiwara M."/>
            <person name="Mori M."/>
            <person name="Tomita M."/>
            <person name="Arakawa K."/>
        </authorList>
    </citation>
    <scope>NUCLEOTIDE SEQUENCE [LARGE SCALE GENOMIC DNA]</scope>
</reference>
<dbReference type="EMBL" id="BGPR01017508">
    <property type="protein sequence ID" value="GBN76358.1"/>
    <property type="molecule type" value="Genomic_DNA"/>
</dbReference>
<name>A0A4Y2RL20_ARAVE</name>
<keyword evidence="3" id="KW-1185">Reference proteome</keyword>
<evidence type="ECO:0000256" key="1">
    <source>
        <dbReference type="SAM" id="MobiDB-lite"/>
    </source>
</evidence>